<protein>
    <submittedName>
        <fullName evidence="4">TetR family transcriptional regulator</fullName>
    </submittedName>
</protein>
<dbReference type="PROSITE" id="PS50977">
    <property type="entry name" value="HTH_TETR_2"/>
    <property type="match status" value="1"/>
</dbReference>
<dbReference type="SUPFAM" id="SSF46689">
    <property type="entry name" value="Homeodomain-like"/>
    <property type="match status" value="1"/>
</dbReference>
<dbReference type="InterPro" id="IPR009057">
    <property type="entry name" value="Homeodomain-like_sf"/>
</dbReference>
<gene>
    <name evidence="4" type="ORF">C8D89_12620</name>
</gene>
<dbReference type="Gene3D" id="1.10.357.10">
    <property type="entry name" value="Tetracycline Repressor, domain 2"/>
    <property type="match status" value="1"/>
</dbReference>
<keyword evidence="5" id="KW-1185">Reference proteome</keyword>
<reference evidence="4 5" key="1">
    <citation type="submission" date="2018-04" db="EMBL/GenBank/DDBJ databases">
        <title>Genomic Encyclopedia of Type Strains, Phase IV (KMG-IV): sequencing the most valuable type-strain genomes for metagenomic binning, comparative biology and taxonomic classification.</title>
        <authorList>
            <person name="Goeker M."/>
        </authorList>
    </citation>
    <scope>NUCLEOTIDE SEQUENCE [LARGE SCALE GENOMIC DNA]</scope>
    <source>
        <strain evidence="4 5">DSM 45771</strain>
    </source>
</reference>
<dbReference type="PANTHER" id="PTHR30055:SF226">
    <property type="entry name" value="HTH-TYPE TRANSCRIPTIONAL REGULATOR PKSA"/>
    <property type="match status" value="1"/>
</dbReference>
<feature type="DNA-binding region" description="H-T-H motif" evidence="2">
    <location>
        <begin position="33"/>
        <end position="52"/>
    </location>
</feature>
<dbReference type="GO" id="GO:0000976">
    <property type="term" value="F:transcription cis-regulatory region binding"/>
    <property type="evidence" value="ECO:0007669"/>
    <property type="project" value="TreeGrafter"/>
</dbReference>
<dbReference type="InterPro" id="IPR050109">
    <property type="entry name" value="HTH-type_TetR-like_transc_reg"/>
</dbReference>
<evidence type="ECO:0000313" key="4">
    <source>
        <dbReference type="EMBL" id="PVY97072.1"/>
    </source>
</evidence>
<sequence length="207" mass="22055">MPMARHVPLDERRPQLIDATIRVIAREGVARATTRRIAEEADASLASLHYGFANKEELFAAVAEHVVGRIDETLRARPAPEDRDLAGVVRDLLVFLHDEAVADPGLQAAQFELIAWARRTPTHHHLAEQCHALFARSLVATLGLATDAAGVPLAHLADLVMATTDGIAIRVLAGGPDVWAGTDFAALAAGLVAAAREYRPDGTGSAD</sequence>
<evidence type="ECO:0000256" key="1">
    <source>
        <dbReference type="ARBA" id="ARBA00023125"/>
    </source>
</evidence>
<dbReference type="PANTHER" id="PTHR30055">
    <property type="entry name" value="HTH-TYPE TRANSCRIPTIONAL REGULATOR RUTR"/>
    <property type="match status" value="1"/>
</dbReference>
<feature type="domain" description="HTH tetR-type" evidence="3">
    <location>
        <begin position="10"/>
        <end position="70"/>
    </location>
</feature>
<organism evidence="4 5">
    <name type="scientific">Actinomycetospora cinnamomea</name>
    <dbReference type="NCBI Taxonomy" id="663609"/>
    <lineage>
        <taxon>Bacteria</taxon>
        <taxon>Bacillati</taxon>
        <taxon>Actinomycetota</taxon>
        <taxon>Actinomycetes</taxon>
        <taxon>Pseudonocardiales</taxon>
        <taxon>Pseudonocardiaceae</taxon>
        <taxon>Actinomycetospora</taxon>
    </lineage>
</organism>
<dbReference type="AlphaFoldDB" id="A0A2U1EB08"/>
<keyword evidence="1 2" id="KW-0238">DNA-binding</keyword>
<evidence type="ECO:0000256" key="2">
    <source>
        <dbReference type="PROSITE-ProRule" id="PRU00335"/>
    </source>
</evidence>
<dbReference type="InterPro" id="IPR001647">
    <property type="entry name" value="HTH_TetR"/>
</dbReference>
<dbReference type="PRINTS" id="PR00455">
    <property type="entry name" value="HTHTETR"/>
</dbReference>
<evidence type="ECO:0000313" key="5">
    <source>
        <dbReference type="Proteomes" id="UP000245639"/>
    </source>
</evidence>
<dbReference type="Pfam" id="PF00440">
    <property type="entry name" value="TetR_N"/>
    <property type="match status" value="1"/>
</dbReference>
<evidence type="ECO:0000259" key="3">
    <source>
        <dbReference type="PROSITE" id="PS50977"/>
    </source>
</evidence>
<accession>A0A2U1EB08</accession>
<name>A0A2U1EB08_9PSEU</name>
<dbReference type="Proteomes" id="UP000245639">
    <property type="component" value="Unassembled WGS sequence"/>
</dbReference>
<proteinExistence type="predicted"/>
<dbReference type="GO" id="GO:0003700">
    <property type="term" value="F:DNA-binding transcription factor activity"/>
    <property type="evidence" value="ECO:0007669"/>
    <property type="project" value="TreeGrafter"/>
</dbReference>
<comment type="caution">
    <text evidence="4">The sequence shown here is derived from an EMBL/GenBank/DDBJ whole genome shotgun (WGS) entry which is preliminary data.</text>
</comment>
<dbReference type="EMBL" id="QEKW01000026">
    <property type="protein sequence ID" value="PVY97072.1"/>
    <property type="molecule type" value="Genomic_DNA"/>
</dbReference>